<gene>
    <name evidence="2" type="ORF">BcabD6B2_04820</name>
</gene>
<protein>
    <submittedName>
        <fullName evidence="2">NmrA family protein</fullName>
    </submittedName>
</protein>
<feature type="region of interest" description="Disordered" evidence="1">
    <location>
        <begin position="385"/>
        <end position="406"/>
    </location>
</feature>
<organism evidence="2 3">
    <name type="scientific">Babesia caballi</name>
    <dbReference type="NCBI Taxonomy" id="5871"/>
    <lineage>
        <taxon>Eukaryota</taxon>
        <taxon>Sar</taxon>
        <taxon>Alveolata</taxon>
        <taxon>Apicomplexa</taxon>
        <taxon>Aconoidasida</taxon>
        <taxon>Piroplasmida</taxon>
        <taxon>Babesiidae</taxon>
        <taxon>Babesia</taxon>
    </lineage>
</organism>
<feature type="compositionally biased region" description="Basic and acidic residues" evidence="1">
    <location>
        <begin position="61"/>
        <end position="72"/>
    </location>
</feature>
<dbReference type="AlphaFoldDB" id="A0AAV4LN84"/>
<feature type="region of interest" description="Disordered" evidence="1">
    <location>
        <begin position="1"/>
        <end position="78"/>
    </location>
</feature>
<dbReference type="Proteomes" id="UP001497744">
    <property type="component" value="Unassembled WGS sequence"/>
</dbReference>
<comment type="caution">
    <text evidence="2">The sequence shown here is derived from an EMBL/GenBank/DDBJ whole genome shotgun (WGS) entry which is preliminary data.</text>
</comment>
<name>A0AAV4LN84_BABCB</name>
<proteinExistence type="predicted"/>
<dbReference type="GeneID" id="94192530"/>
<keyword evidence="3" id="KW-1185">Reference proteome</keyword>
<sequence>MAGTPSSPELGSRKRGSGLGSEDSGEAEPLQRGSSIKRMRGSGALGRGSCPEATDAVAGEWHQRRYQEKDPASADAIGNQDGVEASVARERLDHVQHPAKLQSLQNLIVSVEHARVDEATHGPSLQNHRRLRQHANDMAQQPTRHRVEITAAQKHGALPIRKNALQHAEQRVLGGAAGAHNAYDFARVRVRTDAAEEIARGRGPGSRLLRVLGDESLQAVDEAEAEGYGDAEVAYLYVSPIEVGTQRRDHREYGNHEGGAQPRYERDPVGVGHLEKFSAVVLVRPDADLLEPYALLVEAAADGGAGNGVVEDAVDVAVGFEHHALQNLRGAEEPAVGEEIEREGGRQGYRHRDGHHVAQGYELHQERREGERRLVDVQADHLVDDVDVAGDEGEQRTHAGPQLGRR</sequence>
<evidence type="ECO:0000313" key="2">
    <source>
        <dbReference type="EMBL" id="GIX61047.1"/>
    </source>
</evidence>
<evidence type="ECO:0000256" key="1">
    <source>
        <dbReference type="SAM" id="MobiDB-lite"/>
    </source>
</evidence>
<reference evidence="2 3" key="1">
    <citation type="submission" date="2021-06" db="EMBL/GenBank/DDBJ databases">
        <title>Genome sequence of Babesia caballi.</title>
        <authorList>
            <person name="Yamagishi J."/>
            <person name="Kidaka T."/>
            <person name="Ochi A."/>
        </authorList>
    </citation>
    <scope>NUCLEOTIDE SEQUENCE [LARGE SCALE GENOMIC DNA]</scope>
    <source>
        <strain evidence="2">USDA-D6B2</strain>
    </source>
</reference>
<dbReference type="EMBL" id="BPLF01000001">
    <property type="protein sequence ID" value="GIX61047.1"/>
    <property type="molecule type" value="Genomic_DNA"/>
</dbReference>
<dbReference type="RefSeq" id="XP_067713118.1">
    <property type="nucleotide sequence ID" value="XM_067857017.1"/>
</dbReference>
<accession>A0AAV4LN84</accession>
<evidence type="ECO:0000313" key="3">
    <source>
        <dbReference type="Proteomes" id="UP001497744"/>
    </source>
</evidence>